<evidence type="ECO:0000313" key="2">
    <source>
        <dbReference type="EMBL" id="RTZ78101.1"/>
    </source>
</evidence>
<reference evidence="2 3" key="1">
    <citation type="submission" date="2018-06" db="EMBL/GenBank/DDBJ databases">
        <title>Combined omics and stable isotope probing to characterize newly discovered Mariana Back-Arc vent microbial communities.</title>
        <authorList>
            <person name="Trembath-Reichert E."/>
            <person name="Huber J.A."/>
        </authorList>
    </citation>
    <scope>NUCLEOTIDE SEQUENCE [LARGE SCALE GENOMIC DNA]</scope>
    <source>
        <strain evidence="2">MAG 63_2</strain>
    </source>
</reference>
<dbReference type="InterPro" id="IPR000674">
    <property type="entry name" value="Ald_Oxase/Xan_DH_a/b"/>
</dbReference>
<dbReference type="PANTHER" id="PTHR11908">
    <property type="entry name" value="XANTHINE DEHYDROGENASE"/>
    <property type="match status" value="1"/>
</dbReference>
<protein>
    <submittedName>
        <fullName evidence="2">Aldehyde oxidase</fullName>
    </submittedName>
</protein>
<dbReference type="Gene3D" id="3.90.1170.50">
    <property type="entry name" value="Aldehyde oxidase/xanthine dehydrogenase, a/b hammerhead"/>
    <property type="match status" value="1"/>
</dbReference>
<comment type="caution">
    <text evidence="2">The sequence shown here is derived from an EMBL/GenBank/DDBJ whole genome shotgun (WGS) entry which is preliminary data.</text>
</comment>
<gene>
    <name evidence="2" type="ORF">DSY98_07895</name>
</gene>
<dbReference type="InterPro" id="IPR016208">
    <property type="entry name" value="Ald_Oxase/xanthine_DH-like"/>
</dbReference>
<dbReference type="AlphaFoldDB" id="A0A432G4L0"/>
<proteinExistence type="predicted"/>
<sequence>MSENKDFQAGLTWIGKSWAQVDGLAKAKGETVYADDMFLPRMLFAKMLRSPHPHARIKSIDLTQALKRPGVVAAMTGKDLPIPFGILPVSQDEESLCVDKVRMIGDPVAAVAAIEEETAESALEDIVVEYELLPSVLTIEDGLKSLEETDISKTQIHEYADSGNIHKQVALEFGDIETGFAEADHIREELYYYEGNTHLPIEQHSAVAQHGADGRITLWSSTQTPHYVHRALAKVLEMPASQIRVIATPVGGGFGGKTDPFQHEMVVCKLAMMTGRPVKLTLTREEVFYTHRGRHPVLMWVKAGMKSDGSITALHFRNFLDGGAYGSYGVASTYYTGALQTVTYPIANYKFEAMRVFTNKAPCGPKRGHGTPQPRFALEVLLDKFAEDLELDPAELRLRHLIPDNSKTVNHLTVTTNGLGECIRKVTEASRFQQQRTGSSLGKGFGLGCGSYLSGAGLPVYWNKMPHSGVQIKIDRGGGVTVFCGSTDIGQGSNSVLAGIVAEELGIDIGNIIVVTADTDLTPVDLGSYSSRVTLMTGNAAIDAARPLREKILSAASEVLKIPAEKLMLRNSSVLSKNGSGEPVSFVDAVQWAETKYGMLGSVGSYTPPSHGGKYKGAGVGPSPNYSYSACVAEVTCDPESGIYRVDKLWMAHDIGQAINEKLVIGQVEGSAYMGLSEAMMEEQIYRTGKDNPRGLHKTPSMLDYKSLTALDMPEIETFLVETHDPEGPYGAKEAGQGPLLPIMPAIANAIYNAVGVRVDEVPITPEKIYQGLKELKSGKPGGSGVIGRVGPKKFPKITFPEAIKVKSVDS</sequence>
<dbReference type="Pfam" id="PF01315">
    <property type="entry name" value="Ald_Xan_dh_C"/>
    <property type="match status" value="1"/>
</dbReference>
<organism evidence="2 3">
    <name type="scientific">SAR324 cluster bacterium</name>
    <dbReference type="NCBI Taxonomy" id="2024889"/>
    <lineage>
        <taxon>Bacteria</taxon>
        <taxon>Deltaproteobacteria</taxon>
        <taxon>SAR324 cluster</taxon>
    </lineage>
</organism>
<dbReference type="Pfam" id="PF02738">
    <property type="entry name" value="MoCoBD_1"/>
    <property type="match status" value="1"/>
</dbReference>
<evidence type="ECO:0000313" key="3">
    <source>
        <dbReference type="Proteomes" id="UP000286732"/>
    </source>
</evidence>
<accession>A0A432G4L0</accession>
<dbReference type="SUPFAM" id="SSF54665">
    <property type="entry name" value="CO dehydrogenase molybdoprotein N-domain-like"/>
    <property type="match status" value="1"/>
</dbReference>
<dbReference type="EMBL" id="QNZM01000308">
    <property type="protein sequence ID" value="RTZ78101.1"/>
    <property type="molecule type" value="Genomic_DNA"/>
</dbReference>
<dbReference type="PANTHER" id="PTHR11908:SF157">
    <property type="entry name" value="XANTHINE DEHYDROGENASE SUBUNIT D-RELATED"/>
    <property type="match status" value="1"/>
</dbReference>
<dbReference type="GO" id="GO:0005506">
    <property type="term" value="F:iron ion binding"/>
    <property type="evidence" value="ECO:0007669"/>
    <property type="project" value="InterPro"/>
</dbReference>
<dbReference type="InterPro" id="IPR008274">
    <property type="entry name" value="AldOxase/xan_DH_MoCoBD1"/>
</dbReference>
<evidence type="ECO:0000259" key="1">
    <source>
        <dbReference type="SMART" id="SM01008"/>
    </source>
</evidence>
<name>A0A432G4L0_9DELT</name>
<dbReference type="SUPFAM" id="SSF56003">
    <property type="entry name" value="Molybdenum cofactor-binding domain"/>
    <property type="match status" value="1"/>
</dbReference>
<dbReference type="InterPro" id="IPR037165">
    <property type="entry name" value="AldOxase/xan_DH_Mopterin-bd_sf"/>
</dbReference>
<dbReference type="SMART" id="SM01008">
    <property type="entry name" value="Ald_Xan_dh_C"/>
    <property type="match status" value="1"/>
</dbReference>
<dbReference type="Proteomes" id="UP000286732">
    <property type="component" value="Unassembled WGS sequence"/>
</dbReference>
<dbReference type="InterPro" id="IPR036856">
    <property type="entry name" value="Ald_Oxase/Xan_DH_a/b_sf"/>
</dbReference>
<dbReference type="GO" id="GO:0016491">
    <property type="term" value="F:oxidoreductase activity"/>
    <property type="evidence" value="ECO:0007669"/>
    <property type="project" value="InterPro"/>
</dbReference>
<dbReference type="Pfam" id="PF20256">
    <property type="entry name" value="MoCoBD_2"/>
    <property type="match status" value="1"/>
</dbReference>
<dbReference type="Gene3D" id="3.30.365.10">
    <property type="entry name" value="Aldehyde oxidase/xanthine dehydrogenase, molybdopterin binding domain"/>
    <property type="match status" value="4"/>
</dbReference>
<feature type="domain" description="Aldehyde oxidase/xanthine dehydrogenase a/b hammerhead" evidence="1">
    <location>
        <begin position="28"/>
        <end position="134"/>
    </location>
</feature>
<dbReference type="InterPro" id="IPR046867">
    <property type="entry name" value="AldOxase/xan_DH_MoCoBD2"/>
</dbReference>